<reference evidence="12" key="1">
    <citation type="submission" date="2017-10" db="EMBL/GenBank/DDBJ databases">
        <title>Rapid genome shrinkage in a self-fertile nematode reveals novel sperm competition proteins.</title>
        <authorList>
            <person name="Yin D."/>
            <person name="Schwarz E.M."/>
            <person name="Thomas C.G."/>
            <person name="Felde R.L."/>
            <person name="Korf I.F."/>
            <person name="Cutter A.D."/>
            <person name="Schartner C.M."/>
            <person name="Ralston E.J."/>
            <person name="Meyer B.J."/>
            <person name="Haag E.S."/>
        </authorList>
    </citation>
    <scope>NUCLEOTIDE SEQUENCE [LARGE SCALE GENOMIC DNA]</scope>
    <source>
        <strain evidence="12">JU1422</strain>
    </source>
</reference>
<dbReference type="GO" id="GO:0043565">
    <property type="term" value="F:sequence-specific DNA binding"/>
    <property type="evidence" value="ECO:0007669"/>
    <property type="project" value="InterPro"/>
</dbReference>
<dbReference type="OrthoDB" id="5790900at2759"/>
<evidence type="ECO:0000256" key="2">
    <source>
        <dbReference type="ARBA" id="ARBA00022723"/>
    </source>
</evidence>
<comment type="similarity">
    <text evidence="1">Belongs to the nuclear hormone receptor family.</text>
</comment>
<dbReference type="InterPro" id="IPR001628">
    <property type="entry name" value="Znf_hrmn_rcpt"/>
</dbReference>
<dbReference type="GO" id="GO:0003700">
    <property type="term" value="F:DNA-binding transcription factor activity"/>
    <property type="evidence" value="ECO:0007669"/>
    <property type="project" value="InterPro"/>
</dbReference>
<evidence type="ECO:0000256" key="4">
    <source>
        <dbReference type="ARBA" id="ARBA00022833"/>
    </source>
</evidence>
<evidence type="ECO:0000256" key="9">
    <source>
        <dbReference type="ARBA" id="ARBA00023242"/>
    </source>
</evidence>
<evidence type="ECO:0000313" key="12">
    <source>
        <dbReference type="Proteomes" id="UP000230233"/>
    </source>
</evidence>
<keyword evidence="7" id="KW-0804">Transcription</keyword>
<dbReference type="Gene3D" id="3.30.50.10">
    <property type="entry name" value="Erythroid Transcription Factor GATA-1, subunit A"/>
    <property type="match status" value="1"/>
</dbReference>
<keyword evidence="8" id="KW-0675">Receptor</keyword>
<dbReference type="PANTHER" id="PTHR45886">
    <property type="entry name" value="NUCLEAR HORMONE RECEPTOR FAMILY-RELATED-RELATED"/>
    <property type="match status" value="1"/>
</dbReference>
<comment type="caution">
    <text evidence="11">The sequence shown here is derived from an EMBL/GenBank/DDBJ whole genome shotgun (WGS) entry which is preliminary data.</text>
</comment>
<organism evidence="11 12">
    <name type="scientific">Caenorhabditis nigoni</name>
    <dbReference type="NCBI Taxonomy" id="1611254"/>
    <lineage>
        <taxon>Eukaryota</taxon>
        <taxon>Metazoa</taxon>
        <taxon>Ecdysozoa</taxon>
        <taxon>Nematoda</taxon>
        <taxon>Chromadorea</taxon>
        <taxon>Rhabditida</taxon>
        <taxon>Rhabditina</taxon>
        <taxon>Rhabditomorpha</taxon>
        <taxon>Rhabditoidea</taxon>
        <taxon>Rhabditidae</taxon>
        <taxon>Peloderinae</taxon>
        <taxon>Caenorhabditis</taxon>
    </lineage>
</organism>
<dbReference type="GO" id="GO:0008270">
    <property type="term" value="F:zinc ion binding"/>
    <property type="evidence" value="ECO:0007669"/>
    <property type="project" value="UniProtKB-KW"/>
</dbReference>
<keyword evidence="6" id="KW-0238">DNA-binding</keyword>
<dbReference type="SUPFAM" id="SSF57716">
    <property type="entry name" value="Glucocorticoid receptor-like (DNA-binding domain)"/>
    <property type="match status" value="1"/>
</dbReference>
<keyword evidence="5" id="KW-0805">Transcription regulation</keyword>
<evidence type="ECO:0000259" key="10">
    <source>
        <dbReference type="PROSITE" id="PS51030"/>
    </source>
</evidence>
<dbReference type="EMBL" id="PDUG01000005">
    <property type="protein sequence ID" value="PIC24638.1"/>
    <property type="molecule type" value="Genomic_DNA"/>
</dbReference>
<proteinExistence type="inferred from homology"/>
<accession>A0A2G5TBL6</accession>
<dbReference type="Pfam" id="PF00105">
    <property type="entry name" value="zf-C4"/>
    <property type="match status" value="1"/>
</dbReference>
<dbReference type="Proteomes" id="UP000230233">
    <property type="component" value="Chromosome V"/>
</dbReference>
<gene>
    <name evidence="11" type="primary">Cnig_chr_V.g17893</name>
    <name evidence="11" type="ORF">B9Z55_017893</name>
</gene>
<evidence type="ECO:0000256" key="7">
    <source>
        <dbReference type="ARBA" id="ARBA00023163"/>
    </source>
</evidence>
<feature type="domain" description="Nuclear receptor" evidence="10">
    <location>
        <begin position="6"/>
        <end position="79"/>
    </location>
</feature>
<dbReference type="PANTHER" id="PTHR45886:SF11">
    <property type="entry name" value="NUCLEAR HORMONE RECEPTOR FAMILY-RELATED"/>
    <property type="match status" value="1"/>
</dbReference>
<dbReference type="PROSITE" id="PS51030">
    <property type="entry name" value="NUCLEAR_REC_DBD_2"/>
    <property type="match status" value="1"/>
</dbReference>
<keyword evidence="2" id="KW-0479">Metal-binding</keyword>
<dbReference type="AlphaFoldDB" id="A0A2G5TBL6"/>
<protein>
    <recommendedName>
        <fullName evidence="10">Nuclear receptor domain-containing protein</fullName>
    </recommendedName>
</protein>
<sequence>MESAEPKKCDVCDKSGRFYGHSYCYGVYCCNACKIVFRRAARNPDFPKSCPNGEKCRDCRFCRYQKCLAAGMKLPAHLTKNYNNHS</sequence>
<keyword evidence="12" id="KW-1185">Reference proteome</keyword>
<keyword evidence="4" id="KW-0862">Zinc</keyword>
<evidence type="ECO:0000256" key="6">
    <source>
        <dbReference type="ARBA" id="ARBA00023125"/>
    </source>
</evidence>
<evidence type="ECO:0000256" key="8">
    <source>
        <dbReference type="ARBA" id="ARBA00023170"/>
    </source>
</evidence>
<evidence type="ECO:0000313" key="11">
    <source>
        <dbReference type="EMBL" id="PIC24638.1"/>
    </source>
</evidence>
<dbReference type="SMART" id="SM00399">
    <property type="entry name" value="ZnF_C4"/>
    <property type="match status" value="1"/>
</dbReference>
<dbReference type="PRINTS" id="PR00047">
    <property type="entry name" value="STROIDFINGER"/>
</dbReference>
<evidence type="ECO:0000256" key="1">
    <source>
        <dbReference type="ARBA" id="ARBA00005993"/>
    </source>
</evidence>
<dbReference type="InterPro" id="IPR013088">
    <property type="entry name" value="Znf_NHR/GATA"/>
</dbReference>
<name>A0A2G5TBL6_9PELO</name>
<evidence type="ECO:0000256" key="5">
    <source>
        <dbReference type="ARBA" id="ARBA00023015"/>
    </source>
</evidence>
<evidence type="ECO:0000256" key="3">
    <source>
        <dbReference type="ARBA" id="ARBA00022771"/>
    </source>
</evidence>
<keyword evidence="9" id="KW-0539">Nucleus</keyword>
<keyword evidence="3" id="KW-0863">Zinc-finger</keyword>